<keyword evidence="3" id="KW-1185">Reference proteome</keyword>
<comment type="caution">
    <text evidence="2">The sequence shown here is derived from an EMBL/GenBank/DDBJ whole genome shotgun (WGS) entry which is preliminary data.</text>
</comment>
<feature type="transmembrane region" description="Helical" evidence="1">
    <location>
        <begin position="28"/>
        <end position="49"/>
    </location>
</feature>
<reference evidence="2 3" key="1">
    <citation type="journal article" date="2013" name="Curr. Biol.">
        <title>The Genome of the Foraminiferan Reticulomyxa filosa.</title>
        <authorList>
            <person name="Glockner G."/>
            <person name="Hulsmann N."/>
            <person name="Schleicher M."/>
            <person name="Noegel A.A."/>
            <person name="Eichinger L."/>
            <person name="Gallinger C."/>
            <person name="Pawlowski J."/>
            <person name="Sierra R."/>
            <person name="Euteneuer U."/>
            <person name="Pillet L."/>
            <person name="Moustafa A."/>
            <person name="Platzer M."/>
            <person name="Groth M."/>
            <person name="Szafranski K."/>
            <person name="Schliwa M."/>
        </authorList>
    </citation>
    <scope>NUCLEOTIDE SEQUENCE [LARGE SCALE GENOMIC DNA]</scope>
</reference>
<name>X6NFH4_RETFI</name>
<gene>
    <name evidence="2" type="ORF">RFI_12669</name>
</gene>
<evidence type="ECO:0000313" key="3">
    <source>
        <dbReference type="Proteomes" id="UP000023152"/>
    </source>
</evidence>
<keyword evidence="1" id="KW-0812">Transmembrane</keyword>
<feature type="non-terminal residue" evidence="2">
    <location>
        <position position="282"/>
    </location>
</feature>
<dbReference type="SUPFAM" id="SSF103473">
    <property type="entry name" value="MFS general substrate transporter"/>
    <property type="match status" value="1"/>
</dbReference>
<keyword evidence="1" id="KW-1133">Transmembrane helix</keyword>
<organism evidence="2 3">
    <name type="scientific">Reticulomyxa filosa</name>
    <dbReference type="NCBI Taxonomy" id="46433"/>
    <lineage>
        <taxon>Eukaryota</taxon>
        <taxon>Sar</taxon>
        <taxon>Rhizaria</taxon>
        <taxon>Retaria</taxon>
        <taxon>Foraminifera</taxon>
        <taxon>Monothalamids</taxon>
        <taxon>Reticulomyxidae</taxon>
        <taxon>Reticulomyxa</taxon>
    </lineage>
</organism>
<feature type="transmembrane region" description="Helical" evidence="1">
    <location>
        <begin position="80"/>
        <end position="105"/>
    </location>
</feature>
<dbReference type="Gene3D" id="1.20.1250.20">
    <property type="entry name" value="MFS general substrate transporter like domains"/>
    <property type="match status" value="1"/>
</dbReference>
<evidence type="ECO:0000256" key="1">
    <source>
        <dbReference type="SAM" id="Phobius"/>
    </source>
</evidence>
<dbReference type="AlphaFoldDB" id="X6NFH4"/>
<feature type="transmembrane region" description="Helical" evidence="1">
    <location>
        <begin position="56"/>
        <end position="74"/>
    </location>
</feature>
<dbReference type="Proteomes" id="UP000023152">
    <property type="component" value="Unassembled WGS sequence"/>
</dbReference>
<protein>
    <submittedName>
        <fullName evidence="2">Uncharacterized protein</fullName>
    </submittedName>
</protein>
<keyword evidence="1" id="KW-0472">Membrane</keyword>
<dbReference type="InterPro" id="IPR036259">
    <property type="entry name" value="MFS_trans_sf"/>
</dbReference>
<evidence type="ECO:0000313" key="2">
    <source>
        <dbReference type="EMBL" id="ETO24489.1"/>
    </source>
</evidence>
<sequence length="282" mass="31840">MIIYIPEKTTYWFGKYYAKQLNLSVQQWAIVLAVGSVGTNVLFLIYTLLLKLPSNILQFSCLMLCSLSIGLFAVPLFQTVWMLGILRILYLTGDIIVGSNMYAIVSKANKQESGRMVGVLGSSWPLVTILFVPCAYTLKNFGAVAIFLFCSVCLGLFGFLLFQLYPSLQEEMCLEGIWTTHDESKESDDKDKSEKHEYADETQTDTTFFTQTIVSPFRSFADISWRNDWALAQTLLRDCNCLLLYVTTCLPRAVPIIVQVVLPMWLSETFSFSIANIGWVAL</sequence>
<accession>X6NFH4</accession>
<proteinExistence type="predicted"/>
<feature type="transmembrane region" description="Helical" evidence="1">
    <location>
        <begin position="117"/>
        <end position="138"/>
    </location>
</feature>
<dbReference type="EMBL" id="ASPP01009189">
    <property type="protein sequence ID" value="ETO24489.1"/>
    <property type="molecule type" value="Genomic_DNA"/>
</dbReference>
<feature type="transmembrane region" description="Helical" evidence="1">
    <location>
        <begin position="144"/>
        <end position="162"/>
    </location>
</feature>